<dbReference type="RefSeq" id="WP_238184214.1">
    <property type="nucleotide sequence ID" value="NZ_BPRB01000235.1"/>
</dbReference>
<accession>A0ABQ4U3B6</accession>
<dbReference type="Proteomes" id="UP001055057">
    <property type="component" value="Unassembled WGS sequence"/>
</dbReference>
<sequence length="146" mass="15125">MRLGGGADLPSAAIVTAFLARLNVPDPTPQPAPQPTRSAQGPAADAVVRAFYEALGRADGKAAAEMVVPERRASGPYSPEAISRFYLGLAEPLVLVPIRSLGGEAVEARYRYRKPSKAACDGVSVATVVLSHAGTFISHIKPSGGC</sequence>
<comment type="caution">
    <text evidence="1">The sequence shown here is derived from an EMBL/GenBank/DDBJ whole genome shotgun (WGS) entry which is preliminary data.</text>
</comment>
<dbReference type="EMBL" id="BPRB01000235">
    <property type="protein sequence ID" value="GJE61652.1"/>
    <property type="molecule type" value="Genomic_DNA"/>
</dbReference>
<proteinExistence type="predicted"/>
<reference evidence="1" key="2">
    <citation type="submission" date="2021-08" db="EMBL/GenBank/DDBJ databases">
        <authorList>
            <person name="Tani A."/>
            <person name="Ola A."/>
            <person name="Ogura Y."/>
            <person name="Katsura K."/>
            <person name="Hayashi T."/>
        </authorList>
    </citation>
    <scope>NUCLEOTIDE SEQUENCE</scope>
    <source>
        <strain evidence="1">DSM 23632</strain>
    </source>
</reference>
<organism evidence="1 2">
    <name type="scientific">Methylobacterium trifolii</name>
    <dbReference type="NCBI Taxonomy" id="1003092"/>
    <lineage>
        <taxon>Bacteria</taxon>
        <taxon>Pseudomonadati</taxon>
        <taxon>Pseudomonadota</taxon>
        <taxon>Alphaproteobacteria</taxon>
        <taxon>Hyphomicrobiales</taxon>
        <taxon>Methylobacteriaceae</taxon>
        <taxon>Methylobacterium</taxon>
    </lineage>
</organism>
<evidence type="ECO:0000313" key="1">
    <source>
        <dbReference type="EMBL" id="GJE61652.1"/>
    </source>
</evidence>
<gene>
    <name evidence="1" type="ORF">MPOCJGCO_3775</name>
</gene>
<reference evidence="1" key="1">
    <citation type="journal article" date="2021" name="Front. Microbiol.">
        <title>Comprehensive Comparative Genomics and Phenotyping of Methylobacterium Species.</title>
        <authorList>
            <person name="Alessa O."/>
            <person name="Ogura Y."/>
            <person name="Fujitani Y."/>
            <person name="Takami H."/>
            <person name="Hayashi T."/>
            <person name="Sahin N."/>
            <person name="Tani A."/>
        </authorList>
    </citation>
    <scope>NUCLEOTIDE SEQUENCE</scope>
    <source>
        <strain evidence="1">DSM 23632</strain>
    </source>
</reference>
<protein>
    <submittedName>
        <fullName evidence="1">Uncharacterized protein</fullName>
    </submittedName>
</protein>
<name>A0ABQ4U3B6_9HYPH</name>
<keyword evidence="2" id="KW-1185">Reference proteome</keyword>
<evidence type="ECO:0000313" key="2">
    <source>
        <dbReference type="Proteomes" id="UP001055057"/>
    </source>
</evidence>